<reference evidence="2" key="1">
    <citation type="journal article" date="2021" name="PeerJ">
        <title>Extensive microbial diversity within the chicken gut microbiome revealed by metagenomics and culture.</title>
        <authorList>
            <person name="Gilroy R."/>
            <person name="Ravi A."/>
            <person name="Getino M."/>
            <person name="Pursley I."/>
            <person name="Horton D.L."/>
            <person name="Alikhan N.F."/>
            <person name="Baker D."/>
            <person name="Gharbi K."/>
            <person name="Hall N."/>
            <person name="Watson M."/>
            <person name="Adriaenssens E.M."/>
            <person name="Foster-Nyarko E."/>
            <person name="Jarju S."/>
            <person name="Secka A."/>
            <person name="Antonio M."/>
            <person name="Oren A."/>
            <person name="Chaudhuri R.R."/>
            <person name="La Ragione R."/>
            <person name="Hildebrand F."/>
            <person name="Pallen M.J."/>
        </authorList>
    </citation>
    <scope>NUCLEOTIDE SEQUENCE</scope>
    <source>
        <strain evidence="2">CHK139-4039</strain>
    </source>
</reference>
<dbReference type="Pfam" id="PF00717">
    <property type="entry name" value="Peptidase_S24"/>
    <property type="match status" value="1"/>
</dbReference>
<dbReference type="AlphaFoldDB" id="A0A9D2ZW96"/>
<dbReference type="PANTHER" id="PTHR33516:SF2">
    <property type="entry name" value="LEXA REPRESSOR-RELATED"/>
    <property type="match status" value="1"/>
</dbReference>
<reference evidence="2" key="2">
    <citation type="submission" date="2021-09" db="EMBL/GenBank/DDBJ databases">
        <authorList>
            <person name="Gilroy R."/>
        </authorList>
    </citation>
    <scope>NUCLEOTIDE SEQUENCE</scope>
    <source>
        <strain evidence="2">CHK139-4039</strain>
    </source>
</reference>
<gene>
    <name evidence="2" type="ORF">K8V74_06255</name>
</gene>
<evidence type="ECO:0000313" key="3">
    <source>
        <dbReference type="Proteomes" id="UP000743760"/>
    </source>
</evidence>
<accession>A0A9D2ZW96</accession>
<dbReference type="InterPro" id="IPR036286">
    <property type="entry name" value="LexA/Signal_pep-like_sf"/>
</dbReference>
<evidence type="ECO:0000259" key="1">
    <source>
        <dbReference type="Pfam" id="PF00717"/>
    </source>
</evidence>
<proteinExistence type="predicted"/>
<dbReference type="Proteomes" id="UP000743760">
    <property type="component" value="Unassembled WGS sequence"/>
</dbReference>
<protein>
    <submittedName>
        <fullName evidence="2">Repressor LexA</fullName>
    </submittedName>
</protein>
<sequence>LDGEATVKTLKRKAGEQWLMPQNENYEPIDGTYAQIMGLVVAVIRRL</sequence>
<name>A0A9D2ZW96_BREEP</name>
<dbReference type="PANTHER" id="PTHR33516">
    <property type="entry name" value="LEXA REPRESSOR"/>
    <property type="match status" value="1"/>
</dbReference>
<dbReference type="InterPro" id="IPR015927">
    <property type="entry name" value="Peptidase_S24_S26A/B/C"/>
</dbReference>
<organism evidence="2 3">
    <name type="scientific">Brevibacterium epidermidis</name>
    <dbReference type="NCBI Taxonomy" id="1698"/>
    <lineage>
        <taxon>Bacteria</taxon>
        <taxon>Bacillati</taxon>
        <taxon>Actinomycetota</taxon>
        <taxon>Actinomycetes</taxon>
        <taxon>Micrococcales</taxon>
        <taxon>Brevibacteriaceae</taxon>
        <taxon>Brevibacterium</taxon>
    </lineage>
</organism>
<comment type="caution">
    <text evidence="2">The sequence shown here is derived from an EMBL/GenBank/DDBJ whole genome shotgun (WGS) entry which is preliminary data.</text>
</comment>
<dbReference type="InterPro" id="IPR050077">
    <property type="entry name" value="LexA_repressor"/>
</dbReference>
<dbReference type="EMBL" id="DYXR01000201">
    <property type="protein sequence ID" value="HJE77532.1"/>
    <property type="molecule type" value="Genomic_DNA"/>
</dbReference>
<feature type="domain" description="Peptidase S24/S26A/S26B/S26C" evidence="1">
    <location>
        <begin position="1"/>
        <end position="41"/>
    </location>
</feature>
<dbReference type="Gene3D" id="2.10.109.10">
    <property type="entry name" value="Umud Fragment, subunit A"/>
    <property type="match status" value="1"/>
</dbReference>
<feature type="non-terminal residue" evidence="2">
    <location>
        <position position="1"/>
    </location>
</feature>
<dbReference type="SUPFAM" id="SSF51306">
    <property type="entry name" value="LexA/Signal peptidase"/>
    <property type="match status" value="1"/>
</dbReference>
<evidence type="ECO:0000313" key="2">
    <source>
        <dbReference type="EMBL" id="HJE77532.1"/>
    </source>
</evidence>